<comment type="caution">
    <text evidence="1">The sequence shown here is derived from an EMBL/GenBank/DDBJ whole genome shotgun (WGS) entry which is preliminary data.</text>
</comment>
<name>A0A928Z5W9_9CYAN</name>
<dbReference type="AlphaFoldDB" id="A0A928Z5W9"/>
<proteinExistence type="predicted"/>
<evidence type="ECO:0000313" key="2">
    <source>
        <dbReference type="Proteomes" id="UP000625316"/>
    </source>
</evidence>
<accession>A0A928Z5W9</accession>
<evidence type="ECO:0000313" key="1">
    <source>
        <dbReference type="EMBL" id="MBE9031953.1"/>
    </source>
</evidence>
<keyword evidence="2" id="KW-1185">Reference proteome</keyword>
<dbReference type="EMBL" id="JADEXQ010000081">
    <property type="protein sequence ID" value="MBE9031953.1"/>
    <property type="molecule type" value="Genomic_DNA"/>
</dbReference>
<organism evidence="1 2">
    <name type="scientific">Romeriopsis navalis LEGE 11480</name>
    <dbReference type="NCBI Taxonomy" id="2777977"/>
    <lineage>
        <taxon>Bacteria</taxon>
        <taxon>Bacillati</taxon>
        <taxon>Cyanobacteriota</taxon>
        <taxon>Cyanophyceae</taxon>
        <taxon>Leptolyngbyales</taxon>
        <taxon>Leptolyngbyaceae</taxon>
        <taxon>Romeriopsis</taxon>
        <taxon>Romeriopsis navalis</taxon>
    </lineage>
</organism>
<reference evidence="1" key="1">
    <citation type="submission" date="2020-10" db="EMBL/GenBank/DDBJ databases">
        <authorList>
            <person name="Castelo-Branco R."/>
            <person name="Eusebio N."/>
            <person name="Adriana R."/>
            <person name="Vieira A."/>
            <person name="Brugerolle De Fraissinette N."/>
            <person name="Rezende De Castro R."/>
            <person name="Schneider M.P."/>
            <person name="Vasconcelos V."/>
            <person name="Leao P.N."/>
        </authorList>
    </citation>
    <scope>NUCLEOTIDE SEQUENCE</scope>
    <source>
        <strain evidence="1">LEGE 11480</strain>
    </source>
</reference>
<feature type="non-terminal residue" evidence="1">
    <location>
        <position position="1"/>
    </location>
</feature>
<sequence>GVLSIEAEECLRRLMMQKYDREDFQAFMRLQAAAMAGEIRQESRGEGLSVCVR</sequence>
<protein>
    <submittedName>
        <fullName evidence="1">Uncharacterized protein</fullName>
    </submittedName>
</protein>
<gene>
    <name evidence="1" type="ORF">IQ266_19640</name>
</gene>
<dbReference type="Proteomes" id="UP000625316">
    <property type="component" value="Unassembled WGS sequence"/>
</dbReference>